<evidence type="ECO:0000313" key="2">
    <source>
        <dbReference type="Proteomes" id="UP000661918"/>
    </source>
</evidence>
<reference evidence="2" key="1">
    <citation type="journal article" date="2019" name="Int. J. Syst. Evol. Microbiol.">
        <title>The Global Catalogue of Microorganisms (GCM) 10K type strain sequencing project: providing services to taxonomists for standard genome sequencing and annotation.</title>
        <authorList>
            <consortium name="The Broad Institute Genomics Platform"/>
            <consortium name="The Broad Institute Genome Sequencing Center for Infectious Disease"/>
            <person name="Wu L."/>
            <person name="Ma J."/>
        </authorList>
    </citation>
    <scope>NUCLEOTIDE SEQUENCE [LARGE SCALE GENOMIC DNA]</scope>
    <source>
        <strain evidence="2">JCM 15443</strain>
    </source>
</reference>
<keyword evidence="2" id="KW-1185">Reference proteome</keyword>
<accession>A0ABQ2H1B7</accession>
<name>A0ABQ2H1B7_9DEIO</name>
<evidence type="ECO:0000313" key="1">
    <source>
        <dbReference type="EMBL" id="GGM21881.1"/>
    </source>
</evidence>
<protein>
    <submittedName>
        <fullName evidence="1">Uncharacterized protein</fullName>
    </submittedName>
</protein>
<organism evidence="1 2">
    <name type="scientific">Deinococcus aerophilus</name>
    <dbReference type="NCBI Taxonomy" id="522488"/>
    <lineage>
        <taxon>Bacteria</taxon>
        <taxon>Thermotogati</taxon>
        <taxon>Deinococcota</taxon>
        <taxon>Deinococci</taxon>
        <taxon>Deinococcales</taxon>
        <taxon>Deinococcaceae</taxon>
        <taxon>Deinococcus</taxon>
    </lineage>
</organism>
<gene>
    <name evidence="1" type="ORF">GCM10010841_32190</name>
</gene>
<proteinExistence type="predicted"/>
<comment type="caution">
    <text evidence="1">The sequence shown here is derived from an EMBL/GenBank/DDBJ whole genome shotgun (WGS) entry which is preliminary data.</text>
</comment>
<dbReference type="EMBL" id="BMOM01000054">
    <property type="protein sequence ID" value="GGM21881.1"/>
    <property type="molecule type" value="Genomic_DNA"/>
</dbReference>
<dbReference type="Proteomes" id="UP000661918">
    <property type="component" value="Unassembled WGS sequence"/>
</dbReference>
<sequence length="82" mass="9568">MVDMETNLPDYIYITINDTKLLTLELLTQEQKTGNILYREHHATGERDMSGEICWGIEESPARNCTRKEWLAQAAQHRVGYR</sequence>